<dbReference type="Proteomes" id="UP000419017">
    <property type="component" value="Unassembled WGS sequence"/>
</dbReference>
<dbReference type="AlphaFoldDB" id="A0A6I8M746"/>
<evidence type="ECO:0000313" key="2">
    <source>
        <dbReference type="Proteomes" id="UP000419017"/>
    </source>
</evidence>
<reference evidence="1 2" key="1">
    <citation type="submission" date="2019-10" db="EMBL/GenBank/DDBJ databases">
        <authorList>
            <person name="Blom J."/>
        </authorList>
    </citation>
    <scope>NUCLEOTIDE SEQUENCE [LARGE SCALE GENOMIC DNA]</scope>
    <source>
        <strain evidence="1 2">ES3154-GLU</strain>
    </source>
</reference>
<gene>
    <name evidence="1" type="ORF">OMES3154_00611</name>
</gene>
<dbReference type="EMBL" id="CABWIB010000001">
    <property type="protein sequence ID" value="VWL85327.1"/>
    <property type="molecule type" value="Genomic_DNA"/>
</dbReference>
<organism evidence="1 2">
    <name type="scientific">Oceanivirga miroungae</name>
    <dbReference type="NCBI Taxonomy" id="1130046"/>
    <lineage>
        <taxon>Bacteria</taxon>
        <taxon>Fusobacteriati</taxon>
        <taxon>Fusobacteriota</taxon>
        <taxon>Fusobacteriia</taxon>
        <taxon>Fusobacteriales</taxon>
        <taxon>Leptotrichiaceae</taxon>
        <taxon>Oceanivirga</taxon>
    </lineage>
</organism>
<proteinExistence type="predicted"/>
<keyword evidence="2" id="KW-1185">Reference proteome</keyword>
<protein>
    <submittedName>
        <fullName evidence="1">Uncharacterized protein</fullName>
    </submittedName>
</protein>
<name>A0A6I8M746_9FUSO</name>
<sequence>MLCLLTCFGLSNISLANKIDYFSLKEYKRYFFDEYNKYRYSTVENNILESFNILKVSNEKKQGEIFLDVLENDVKSWNMEYVFYVKKNSINNFLSIYRTDILNEVLVDYGFKLKHSKYMYLNEVDLGLVLKSKINEYYLNLNAVHNFSYNFFDFKKYNIKKEMYNINGAVNLEANIGNNFKILPSINLAYIYDFSHDFIDQNKSLIKVKKGFDISLGAGIKLEYEYIKDFKLKIGSSYIFSKIIFKKDKYEIFKKNLVNDISQNQIHMVSIYLNANIKDIHNIKAILSYNKSPILTLSYGINW</sequence>
<evidence type="ECO:0000313" key="1">
    <source>
        <dbReference type="EMBL" id="VWL85327.1"/>
    </source>
</evidence>
<accession>A0A6I8M746</accession>